<evidence type="ECO:0000313" key="3">
    <source>
        <dbReference type="Proteomes" id="UP001469553"/>
    </source>
</evidence>
<comment type="caution">
    <text evidence="2">The sequence shown here is derived from an EMBL/GenBank/DDBJ whole genome shotgun (WGS) entry which is preliminary data.</text>
</comment>
<organism evidence="2 3">
    <name type="scientific">Ameca splendens</name>
    <dbReference type="NCBI Taxonomy" id="208324"/>
    <lineage>
        <taxon>Eukaryota</taxon>
        <taxon>Metazoa</taxon>
        <taxon>Chordata</taxon>
        <taxon>Craniata</taxon>
        <taxon>Vertebrata</taxon>
        <taxon>Euteleostomi</taxon>
        <taxon>Actinopterygii</taxon>
        <taxon>Neopterygii</taxon>
        <taxon>Teleostei</taxon>
        <taxon>Neoteleostei</taxon>
        <taxon>Acanthomorphata</taxon>
        <taxon>Ovalentaria</taxon>
        <taxon>Atherinomorphae</taxon>
        <taxon>Cyprinodontiformes</taxon>
        <taxon>Goodeidae</taxon>
        <taxon>Ameca</taxon>
    </lineage>
</organism>
<name>A0ABV1A8W1_9TELE</name>
<evidence type="ECO:0000313" key="2">
    <source>
        <dbReference type="EMBL" id="MEQ2314969.1"/>
    </source>
</evidence>
<feature type="region of interest" description="Disordered" evidence="1">
    <location>
        <begin position="63"/>
        <end position="92"/>
    </location>
</feature>
<keyword evidence="3" id="KW-1185">Reference proteome</keyword>
<evidence type="ECO:0000256" key="1">
    <source>
        <dbReference type="SAM" id="MobiDB-lite"/>
    </source>
</evidence>
<gene>
    <name evidence="2" type="ORF">AMECASPLE_017386</name>
</gene>
<accession>A0ABV1A8W1</accession>
<dbReference type="Proteomes" id="UP001469553">
    <property type="component" value="Unassembled WGS sequence"/>
</dbReference>
<protein>
    <submittedName>
        <fullName evidence="2">Uncharacterized protein</fullName>
    </submittedName>
</protein>
<proteinExistence type="predicted"/>
<dbReference type="EMBL" id="JAHRIP010085940">
    <property type="protein sequence ID" value="MEQ2314969.1"/>
    <property type="molecule type" value="Genomic_DNA"/>
</dbReference>
<sequence length="106" mass="12177">MRMAQLEPLQMWVTQLETLRTWVAPLELLRTWVALLEPLLMWMALLEPLRTWVTQLEPLLRKAGEGGDVRSQEQTGRQRCGSGPEPNTGNLRQLGTAEHLLHLLQQ</sequence>
<reference evidence="2 3" key="1">
    <citation type="submission" date="2021-06" db="EMBL/GenBank/DDBJ databases">
        <authorList>
            <person name="Palmer J.M."/>
        </authorList>
    </citation>
    <scope>NUCLEOTIDE SEQUENCE [LARGE SCALE GENOMIC DNA]</scope>
    <source>
        <strain evidence="2 3">AS_MEX2019</strain>
        <tissue evidence="2">Muscle</tissue>
    </source>
</reference>